<gene>
    <name evidence="2" type="ORF">NE695_03475</name>
</gene>
<evidence type="ECO:0000259" key="1">
    <source>
        <dbReference type="Pfam" id="PF06283"/>
    </source>
</evidence>
<comment type="caution">
    <text evidence="2">The sequence shown here is derived from an EMBL/GenBank/DDBJ whole genome shotgun (WGS) entry which is preliminary data.</text>
</comment>
<name>A0ABT1RWB5_9FIRM</name>
<dbReference type="Gene3D" id="3.40.50.880">
    <property type="match status" value="1"/>
</dbReference>
<evidence type="ECO:0000313" key="2">
    <source>
        <dbReference type="EMBL" id="MCQ4838975.1"/>
    </source>
</evidence>
<protein>
    <submittedName>
        <fullName evidence="2">ThuA domain-containing protein</fullName>
    </submittedName>
</protein>
<sequence length="217" mass="24093">MKNILVLCDDFWHPGEIIERGFSLLEGEEFHFEFVRDAKDILTPAFISGFPVIVNCKGNNINGGNSNAWFEEGVTEVMPKDLRAYVEAGGGFVSIHSGNTFGPDRCPDYAEFVGNRFVTHPPRCEVEVRVEKEHPVTQGVLGFTERDEHYELADIAPDAEILLTTHSATGGDQVGGYVRSLGRGRLCALTPGHVLGVWENPEFQKLVKNALRWCMGE</sequence>
<dbReference type="SUPFAM" id="SSF52317">
    <property type="entry name" value="Class I glutamine amidotransferase-like"/>
    <property type="match status" value="1"/>
</dbReference>
<evidence type="ECO:0000313" key="3">
    <source>
        <dbReference type="Proteomes" id="UP001524473"/>
    </source>
</evidence>
<accession>A0ABT1RWB5</accession>
<proteinExistence type="predicted"/>
<dbReference type="GeneID" id="90531764"/>
<dbReference type="InterPro" id="IPR029010">
    <property type="entry name" value="ThuA-like"/>
</dbReference>
<dbReference type="EMBL" id="JANFZH010000005">
    <property type="protein sequence ID" value="MCQ4838975.1"/>
    <property type="molecule type" value="Genomic_DNA"/>
</dbReference>
<keyword evidence="3" id="KW-1185">Reference proteome</keyword>
<dbReference type="RefSeq" id="WP_066862312.1">
    <property type="nucleotide sequence ID" value="NZ_CABKVV010000012.1"/>
</dbReference>
<reference evidence="2 3" key="1">
    <citation type="submission" date="2022-06" db="EMBL/GenBank/DDBJ databases">
        <title>Isolation of gut microbiota from human fecal samples.</title>
        <authorList>
            <person name="Pamer E.G."/>
            <person name="Barat B."/>
            <person name="Waligurski E."/>
            <person name="Medina S."/>
            <person name="Paddock L."/>
            <person name="Mostad J."/>
        </authorList>
    </citation>
    <scope>NUCLEOTIDE SEQUENCE [LARGE SCALE GENOMIC DNA]</scope>
    <source>
        <strain evidence="2 3">DFI.9.73</strain>
    </source>
</reference>
<feature type="domain" description="ThuA-like" evidence="1">
    <location>
        <begin position="24"/>
        <end position="214"/>
    </location>
</feature>
<organism evidence="2 3">
    <name type="scientific">Neglectibacter timonensis</name>
    <dbReference type="NCBI Taxonomy" id="1776382"/>
    <lineage>
        <taxon>Bacteria</taxon>
        <taxon>Bacillati</taxon>
        <taxon>Bacillota</taxon>
        <taxon>Clostridia</taxon>
        <taxon>Eubacteriales</taxon>
        <taxon>Oscillospiraceae</taxon>
        <taxon>Neglectibacter</taxon>
    </lineage>
</organism>
<dbReference type="PANTHER" id="PTHR40469">
    <property type="entry name" value="SECRETED GLYCOSYL HYDROLASE"/>
    <property type="match status" value="1"/>
</dbReference>
<dbReference type="Proteomes" id="UP001524473">
    <property type="component" value="Unassembled WGS sequence"/>
</dbReference>
<dbReference type="PANTHER" id="PTHR40469:SF2">
    <property type="entry name" value="GALACTOSE-BINDING DOMAIN-LIKE SUPERFAMILY PROTEIN"/>
    <property type="match status" value="1"/>
</dbReference>
<dbReference type="Pfam" id="PF06283">
    <property type="entry name" value="ThuA"/>
    <property type="match status" value="1"/>
</dbReference>
<dbReference type="InterPro" id="IPR029062">
    <property type="entry name" value="Class_I_gatase-like"/>
</dbReference>